<protein>
    <submittedName>
        <fullName evidence="1">Uncharacterized protein</fullName>
    </submittedName>
</protein>
<accession>R9PEA9</accession>
<name>R9PEA9_PSEHS</name>
<organism evidence="1 2">
    <name type="scientific">Pseudozyma hubeiensis (strain SY62)</name>
    <name type="common">Yeast</name>
    <dbReference type="NCBI Taxonomy" id="1305764"/>
    <lineage>
        <taxon>Eukaryota</taxon>
        <taxon>Fungi</taxon>
        <taxon>Dikarya</taxon>
        <taxon>Basidiomycota</taxon>
        <taxon>Ustilaginomycotina</taxon>
        <taxon>Ustilaginomycetes</taxon>
        <taxon>Ustilaginales</taxon>
        <taxon>Ustilaginaceae</taxon>
        <taxon>Pseudozyma</taxon>
    </lineage>
</organism>
<dbReference type="RefSeq" id="XP_012193179.1">
    <property type="nucleotide sequence ID" value="XM_012337789.1"/>
</dbReference>
<dbReference type="Proteomes" id="UP000014071">
    <property type="component" value="Unassembled WGS sequence"/>
</dbReference>
<sequence length="78" mass="8788">MWSTEEAEDGCAVSFCEMDVHCTIVASLEKDAESIRTIPQDAARLLIVRVKCAARERETIIQIRLAPLIRFRTARLVA</sequence>
<evidence type="ECO:0000313" key="1">
    <source>
        <dbReference type="EMBL" id="GAC99592.1"/>
    </source>
</evidence>
<dbReference type="EMBL" id="DF238831">
    <property type="protein sequence ID" value="GAC99592.1"/>
    <property type="molecule type" value="Genomic_DNA"/>
</dbReference>
<dbReference type="GeneID" id="24112458"/>
<dbReference type="HOGENOM" id="CLU_2623057_0_0_1"/>
<keyword evidence="2" id="KW-1185">Reference proteome</keyword>
<evidence type="ECO:0000313" key="2">
    <source>
        <dbReference type="Proteomes" id="UP000014071"/>
    </source>
</evidence>
<reference evidence="2" key="1">
    <citation type="journal article" date="2013" name="Genome Announc.">
        <title>Draft genome sequence of the basidiomycetous yeast-like fungus Pseudozyma hubeiensis SY62, which produces an abundant amount of the biosurfactant mannosylerythritol lipids.</title>
        <authorList>
            <person name="Konishi M."/>
            <person name="Hatada Y."/>
            <person name="Horiuchi J."/>
        </authorList>
    </citation>
    <scope>NUCLEOTIDE SEQUENCE [LARGE SCALE GENOMIC DNA]</scope>
    <source>
        <strain evidence="2">SY62</strain>
    </source>
</reference>
<proteinExistence type="predicted"/>
<gene>
    <name evidence="1" type="ORF">PHSY_007195</name>
</gene>
<dbReference type="AlphaFoldDB" id="R9PEA9"/>